<feature type="region of interest" description="Disordered" evidence="1">
    <location>
        <begin position="109"/>
        <end position="135"/>
    </location>
</feature>
<feature type="compositionally biased region" description="Basic and acidic residues" evidence="1">
    <location>
        <begin position="124"/>
        <end position="135"/>
    </location>
</feature>
<dbReference type="Pfam" id="PF18821">
    <property type="entry name" value="LPD7"/>
    <property type="match status" value="1"/>
</dbReference>
<dbReference type="RefSeq" id="WP_115248483.1">
    <property type="nucleotide sequence ID" value="NZ_UGQC01000005.1"/>
</dbReference>
<feature type="compositionally biased region" description="Basic and acidic residues" evidence="1">
    <location>
        <begin position="262"/>
        <end position="278"/>
    </location>
</feature>
<keyword evidence="4" id="KW-1185">Reference proteome</keyword>
<dbReference type="Proteomes" id="UP000254107">
    <property type="component" value="Unassembled WGS sequence"/>
</dbReference>
<feature type="region of interest" description="Disordered" evidence="1">
    <location>
        <begin position="928"/>
        <end position="958"/>
    </location>
</feature>
<dbReference type="AlphaFoldDB" id="A0A378UDU9"/>
<organism evidence="3 4">
    <name type="scientific">Moraxella lacunata</name>
    <dbReference type="NCBI Taxonomy" id="477"/>
    <lineage>
        <taxon>Bacteria</taxon>
        <taxon>Pseudomonadati</taxon>
        <taxon>Pseudomonadota</taxon>
        <taxon>Gammaproteobacteria</taxon>
        <taxon>Moraxellales</taxon>
        <taxon>Moraxellaceae</taxon>
        <taxon>Moraxella</taxon>
    </lineage>
</organism>
<sequence>MATQPKKPTTRAVNGEILDYGSAHYQDNPEKNMSYFVDIKQDNGQVFKLWGVKLEEVMENNGFKKGDKVNLIDHGLQNNVRQWEGQYYEELKEINSIEKDDEGIVLGKDTPRQLNTNADLSNSDNKERREYQSVNHKVDDEEITDEQEYFAKLPPSVKHNYEAIKVNKFLKTEKVNYYDKANPSSIAFEDRNTSLNTANSDEKTVNAMLDMAQAKGWKSIKLKGTEEFKRQMWLEAQLRGIETKGYKPKEEDLAAFKVKQAERTKNEIEQDVASEKDMVINTPEPDKQQAPATPTAEIESQGQEVERELNTELDTDNEPTPPVLDTQGQEPTEPTKETMVEVANDYTDEKMARFEEQQLEKWENQQLAGYENDGFDYTEEELERYEQQVYNQWEANQLADHKPLSQEQGQDMTAPTAEEVVHNELVNESLAMREQYYQTGWEREQDVLSENYHEIGDRDFSLQNLNAELTEYKKPHYALDSNSDVHFIKGTIESLDIPSEAKKEVIDNFNNRMTKEFHVSDNHDMPHENRLLRSTAVMGRYDLKQALNELDVPNKDEVLKAYDSKVIDYSHKASEHQKDFKSEKLLESMKQSEAYISAKNALDIAGTHNESWVKDALQSNFDRRMAELATQGKNSPEMIEQEAQGALGDVAKHLNESNAKLLNENFEHGINGREAQKSELQVAEERTNHALEVATDNVPDAWLKDALKANYEKKLAELERNEMKTPQAVQEAAKEAVADVTKHLNEDSSKAIKDSFEKAMQDDKEKSGIKEFAKETAAEVAITAATPPPAQPLVAGAFAAKSLNDAKDFVNKEMEKESYMRSEEFNNGRDLGDDDVTLKADVERFGDNLAAPAGKTESRESARQKVEAAFERKVDKTDQRQHQREQLTGKDAVAVAGYKKMIAEKLKDNPELMVAKLNDVDKAIASQKEFKAPEMPSNKIESSVEIQKTQPSNQDRNR</sequence>
<feature type="region of interest" description="Disordered" evidence="1">
    <location>
        <begin position="262"/>
        <end position="335"/>
    </location>
</feature>
<feature type="compositionally biased region" description="Polar residues" evidence="1">
    <location>
        <begin position="112"/>
        <end position="123"/>
    </location>
</feature>
<evidence type="ECO:0000259" key="2">
    <source>
        <dbReference type="Pfam" id="PF18821"/>
    </source>
</evidence>
<feature type="region of interest" description="Disordered" evidence="1">
    <location>
        <begin position="847"/>
        <end position="890"/>
    </location>
</feature>
<feature type="compositionally biased region" description="Polar residues" evidence="1">
    <location>
        <begin position="939"/>
        <end position="958"/>
    </location>
</feature>
<evidence type="ECO:0000313" key="3">
    <source>
        <dbReference type="EMBL" id="STZ74933.1"/>
    </source>
</evidence>
<feature type="compositionally biased region" description="Basic and acidic residues" evidence="1">
    <location>
        <begin position="856"/>
        <end position="888"/>
    </location>
</feature>
<proteinExistence type="predicted"/>
<feature type="domain" description="Large polyvalent protein-associated" evidence="2">
    <location>
        <begin position="172"/>
        <end position="255"/>
    </location>
</feature>
<dbReference type="EMBL" id="UGQC01000005">
    <property type="protein sequence ID" value="STZ74933.1"/>
    <property type="molecule type" value="Genomic_DNA"/>
</dbReference>
<dbReference type="GeneID" id="302271569"/>
<evidence type="ECO:0000256" key="1">
    <source>
        <dbReference type="SAM" id="MobiDB-lite"/>
    </source>
</evidence>
<protein>
    <recommendedName>
        <fullName evidence="2">Large polyvalent protein-associated domain-containing protein</fullName>
    </recommendedName>
</protein>
<reference evidence="3 4" key="1">
    <citation type="submission" date="2018-06" db="EMBL/GenBank/DDBJ databases">
        <authorList>
            <consortium name="Pathogen Informatics"/>
            <person name="Doyle S."/>
        </authorList>
    </citation>
    <scope>NUCLEOTIDE SEQUENCE [LARGE SCALE GENOMIC DNA]</scope>
    <source>
        <strain evidence="3 4">NCTC7911</strain>
    </source>
</reference>
<evidence type="ECO:0000313" key="4">
    <source>
        <dbReference type="Proteomes" id="UP000254107"/>
    </source>
</evidence>
<name>A0A378UDU9_MORLA</name>
<dbReference type="InterPro" id="IPR040677">
    <property type="entry name" value="LPD7"/>
</dbReference>
<accession>A0A378UDU9</accession>
<gene>
    <name evidence="3" type="ORF">NCTC7911_03114</name>
</gene>